<name>A0A2L2TVI3_9HYPO</name>
<sequence>MSDPLSVAGTAVGIMSLGIQVCNGLVKYLRAVRGRKEEIRDGVREVEQVVSLLYSLNNTLPNVDLRNGTNSLRTCVHNCYTKLEELQRLLDELCKTQPSNKATKRAADAIRSVSYPFQQEKLSMIRDSLRSVLNNLGLIISAISLDSNASIHDIVNDISKDLKHHAKSHGGHLADLQSKMHCNSVQLHSLQTAISDTLSDIQEQLHQTKLSIQDLGQLIDGKLTIVETGTRSIEANTQVTAAKLERLTQAVEFQSALISGMVTLLWMSSILVLIMFRACKLIAPKFSKLQALLQPITTQIPQ</sequence>
<evidence type="ECO:0000313" key="4">
    <source>
        <dbReference type="Proteomes" id="UP000245910"/>
    </source>
</evidence>
<accession>A0A2L2TVI3</accession>
<keyword evidence="4" id="KW-1185">Reference proteome</keyword>
<feature type="transmembrane region" description="Helical" evidence="1">
    <location>
        <begin position="6"/>
        <end position="26"/>
    </location>
</feature>
<feature type="transmembrane region" description="Helical" evidence="1">
    <location>
        <begin position="256"/>
        <end position="276"/>
    </location>
</feature>
<keyword evidence="1" id="KW-1133">Transmembrane helix</keyword>
<keyword evidence="1" id="KW-0472">Membrane</keyword>
<protein>
    <recommendedName>
        <fullName evidence="2">Azaphilone pigments biosynthesis cluster protein L N-terminal domain-containing protein</fullName>
    </recommendedName>
</protein>
<proteinExistence type="predicted"/>
<reference evidence="4" key="1">
    <citation type="submission" date="2014-10" db="EMBL/GenBank/DDBJ databases">
        <authorList>
            <person name="King R."/>
        </authorList>
    </citation>
    <scope>NUCLEOTIDE SEQUENCE [LARGE SCALE GENOMIC DNA]</scope>
    <source>
        <strain evidence="4">A3/5</strain>
    </source>
</reference>
<evidence type="ECO:0000313" key="3">
    <source>
        <dbReference type="EMBL" id="CEI70731.1"/>
    </source>
</evidence>
<dbReference type="Pfam" id="PF17111">
    <property type="entry name" value="PigL_N"/>
    <property type="match status" value="1"/>
</dbReference>
<organism evidence="3 4">
    <name type="scientific">Fusarium venenatum</name>
    <dbReference type="NCBI Taxonomy" id="56646"/>
    <lineage>
        <taxon>Eukaryota</taxon>
        <taxon>Fungi</taxon>
        <taxon>Dikarya</taxon>
        <taxon>Ascomycota</taxon>
        <taxon>Pezizomycotina</taxon>
        <taxon>Sordariomycetes</taxon>
        <taxon>Hypocreomycetidae</taxon>
        <taxon>Hypocreales</taxon>
        <taxon>Nectriaceae</taxon>
        <taxon>Fusarium</taxon>
    </lineage>
</organism>
<dbReference type="EMBL" id="LN649231">
    <property type="protein sequence ID" value="CEI70731.1"/>
    <property type="molecule type" value="Genomic_DNA"/>
</dbReference>
<keyword evidence="1" id="KW-0812">Transmembrane</keyword>
<dbReference type="AlphaFoldDB" id="A0A2L2TVI3"/>
<feature type="domain" description="Azaphilone pigments biosynthesis cluster protein L N-terminal" evidence="2">
    <location>
        <begin position="3"/>
        <end position="213"/>
    </location>
</feature>
<evidence type="ECO:0000259" key="2">
    <source>
        <dbReference type="Pfam" id="PF17111"/>
    </source>
</evidence>
<evidence type="ECO:0000256" key="1">
    <source>
        <dbReference type="SAM" id="Phobius"/>
    </source>
</evidence>
<dbReference type="InterPro" id="IPR031348">
    <property type="entry name" value="PigL_N"/>
</dbReference>
<dbReference type="Proteomes" id="UP000245910">
    <property type="component" value="Chromosome III"/>
</dbReference>